<name>A0AAV5K0D4_9ROSI</name>
<reference evidence="1 2" key="1">
    <citation type="journal article" date="2021" name="Commun. Biol.">
        <title>The genome of Shorea leprosula (Dipterocarpaceae) highlights the ecological relevance of drought in aseasonal tropical rainforests.</title>
        <authorList>
            <person name="Ng K.K.S."/>
            <person name="Kobayashi M.J."/>
            <person name="Fawcett J.A."/>
            <person name="Hatakeyama M."/>
            <person name="Paape T."/>
            <person name="Ng C.H."/>
            <person name="Ang C.C."/>
            <person name="Tnah L.H."/>
            <person name="Lee C.T."/>
            <person name="Nishiyama T."/>
            <person name="Sese J."/>
            <person name="O'Brien M.J."/>
            <person name="Copetti D."/>
            <person name="Mohd Noor M.I."/>
            <person name="Ong R.C."/>
            <person name="Putra M."/>
            <person name="Sireger I.Z."/>
            <person name="Indrioko S."/>
            <person name="Kosugi Y."/>
            <person name="Izuno A."/>
            <person name="Isagi Y."/>
            <person name="Lee S.L."/>
            <person name="Shimizu K.K."/>
        </authorList>
    </citation>
    <scope>NUCLEOTIDE SEQUENCE [LARGE SCALE GENOMIC DNA]</scope>
    <source>
        <strain evidence="1">214</strain>
    </source>
</reference>
<proteinExistence type="predicted"/>
<dbReference type="EMBL" id="BPVZ01000046">
    <property type="protein sequence ID" value="GKV16571.1"/>
    <property type="molecule type" value="Genomic_DNA"/>
</dbReference>
<organism evidence="1 2">
    <name type="scientific">Rubroshorea leprosula</name>
    <dbReference type="NCBI Taxonomy" id="152421"/>
    <lineage>
        <taxon>Eukaryota</taxon>
        <taxon>Viridiplantae</taxon>
        <taxon>Streptophyta</taxon>
        <taxon>Embryophyta</taxon>
        <taxon>Tracheophyta</taxon>
        <taxon>Spermatophyta</taxon>
        <taxon>Magnoliopsida</taxon>
        <taxon>eudicotyledons</taxon>
        <taxon>Gunneridae</taxon>
        <taxon>Pentapetalae</taxon>
        <taxon>rosids</taxon>
        <taxon>malvids</taxon>
        <taxon>Malvales</taxon>
        <taxon>Dipterocarpaceae</taxon>
        <taxon>Rubroshorea</taxon>
    </lineage>
</organism>
<protein>
    <submittedName>
        <fullName evidence="1">Uncharacterized protein</fullName>
    </submittedName>
</protein>
<comment type="caution">
    <text evidence="1">The sequence shown here is derived from an EMBL/GenBank/DDBJ whole genome shotgun (WGS) entry which is preliminary data.</text>
</comment>
<sequence length="111" mass="12674">MEVHLIFTFQNISERLRQNSIEKKCDEQSNRYNKPCQPSFSGYFPNSNHGNVTSSITSLPSSQDCRNPRRLQYFPSTNLTPTPLQAYVSPPHLKLVFPTSHDKVDAESSIM</sequence>
<evidence type="ECO:0000313" key="2">
    <source>
        <dbReference type="Proteomes" id="UP001054252"/>
    </source>
</evidence>
<gene>
    <name evidence="1" type="ORF">SLEP1_g27195</name>
</gene>
<dbReference type="AlphaFoldDB" id="A0AAV5K0D4"/>
<dbReference type="Proteomes" id="UP001054252">
    <property type="component" value="Unassembled WGS sequence"/>
</dbReference>
<keyword evidence="2" id="KW-1185">Reference proteome</keyword>
<evidence type="ECO:0000313" key="1">
    <source>
        <dbReference type="EMBL" id="GKV16571.1"/>
    </source>
</evidence>
<accession>A0AAV5K0D4</accession>